<reference evidence="3 4" key="1">
    <citation type="submission" date="2018-10" db="EMBL/GenBank/DDBJ databases">
        <title>Draft genome of Cortibacter populi DSM10536.</title>
        <authorList>
            <person name="Bernier A.-M."/>
            <person name="Bernard K."/>
        </authorList>
    </citation>
    <scope>NUCLEOTIDE SEQUENCE [LARGE SCALE GENOMIC DNA]</scope>
    <source>
        <strain evidence="3 4">DSM 105136</strain>
    </source>
</reference>
<organism evidence="3 4">
    <name type="scientific">Corticibacter populi</name>
    <dbReference type="NCBI Taxonomy" id="1550736"/>
    <lineage>
        <taxon>Bacteria</taxon>
        <taxon>Pseudomonadati</taxon>
        <taxon>Pseudomonadota</taxon>
        <taxon>Betaproteobacteria</taxon>
        <taxon>Burkholderiales</taxon>
        <taxon>Comamonadaceae</taxon>
        <taxon>Corticibacter</taxon>
    </lineage>
</organism>
<dbReference type="GO" id="GO:0015627">
    <property type="term" value="C:type II protein secretion system complex"/>
    <property type="evidence" value="ECO:0007669"/>
    <property type="project" value="InterPro"/>
</dbReference>
<feature type="transmembrane region" description="Helical" evidence="2">
    <location>
        <begin position="21"/>
        <end position="39"/>
    </location>
</feature>
<evidence type="ECO:0000256" key="1">
    <source>
        <dbReference type="SAM" id="Coils"/>
    </source>
</evidence>
<keyword evidence="1" id="KW-0175">Coiled coil</keyword>
<keyword evidence="2" id="KW-0812">Transmembrane</keyword>
<dbReference type="AlphaFoldDB" id="A0A3M6QIU1"/>
<proteinExistence type="predicted"/>
<dbReference type="Pfam" id="PF04612">
    <property type="entry name" value="T2SSM"/>
    <property type="match status" value="1"/>
</dbReference>
<dbReference type="InterPro" id="IPR007690">
    <property type="entry name" value="T2SS_GspM"/>
</dbReference>
<sequence length="168" mass="18150">MSVRTQIRQQWQGMQPRERRLVAGAVLVVLAALVWWLALAPALQTARGFDAASRALDTQVQQMQRLRQQALQYREQTSNVSPAAAGRHIQAATTRLLGDAAQLTTVGEQSTVRLQNVPAPALQAWLQEVREGARSQPVQVDIRHAPGGDGAPLVWSGTVVLALPAAAP</sequence>
<dbReference type="RefSeq" id="WP_122231773.1">
    <property type="nucleotide sequence ID" value="NZ_RDQO01000007.1"/>
</dbReference>
<keyword evidence="4" id="KW-1185">Reference proteome</keyword>
<keyword evidence="2" id="KW-1133">Transmembrane helix</keyword>
<gene>
    <name evidence="3" type="ORF">D8I35_17635</name>
</gene>
<evidence type="ECO:0000256" key="2">
    <source>
        <dbReference type="SAM" id="Phobius"/>
    </source>
</evidence>
<dbReference type="OrthoDB" id="8687363at2"/>
<protein>
    <submittedName>
        <fullName evidence="3">Type II secretion system protein M</fullName>
    </submittedName>
</protein>
<name>A0A3M6QIU1_9BURK</name>
<dbReference type="GO" id="GO:0015628">
    <property type="term" value="P:protein secretion by the type II secretion system"/>
    <property type="evidence" value="ECO:0007669"/>
    <property type="project" value="InterPro"/>
</dbReference>
<feature type="coiled-coil region" evidence="1">
    <location>
        <begin position="49"/>
        <end position="76"/>
    </location>
</feature>
<comment type="caution">
    <text evidence="3">The sequence shown here is derived from an EMBL/GenBank/DDBJ whole genome shotgun (WGS) entry which is preliminary data.</text>
</comment>
<evidence type="ECO:0000313" key="4">
    <source>
        <dbReference type="Proteomes" id="UP000278006"/>
    </source>
</evidence>
<dbReference type="Proteomes" id="UP000278006">
    <property type="component" value="Unassembled WGS sequence"/>
</dbReference>
<keyword evidence="2" id="KW-0472">Membrane</keyword>
<dbReference type="EMBL" id="RDQO01000007">
    <property type="protein sequence ID" value="RMX02996.1"/>
    <property type="molecule type" value="Genomic_DNA"/>
</dbReference>
<accession>A0A3M6QIU1</accession>
<evidence type="ECO:0000313" key="3">
    <source>
        <dbReference type="EMBL" id="RMX02996.1"/>
    </source>
</evidence>